<dbReference type="PANTHER" id="PTHR48047:SF8">
    <property type="entry name" value="FLAVONOL 3-O-GLUCOSYLTRANSFERASE UGT89B1"/>
    <property type="match status" value="1"/>
</dbReference>
<evidence type="ECO:0000256" key="1">
    <source>
        <dbReference type="ARBA" id="ARBA00009995"/>
    </source>
</evidence>
<organism evidence="2 3">
    <name type="scientific">Zizania palustris</name>
    <name type="common">Northern wild rice</name>
    <dbReference type="NCBI Taxonomy" id="103762"/>
    <lineage>
        <taxon>Eukaryota</taxon>
        <taxon>Viridiplantae</taxon>
        <taxon>Streptophyta</taxon>
        <taxon>Embryophyta</taxon>
        <taxon>Tracheophyta</taxon>
        <taxon>Spermatophyta</taxon>
        <taxon>Magnoliopsida</taxon>
        <taxon>Liliopsida</taxon>
        <taxon>Poales</taxon>
        <taxon>Poaceae</taxon>
        <taxon>BOP clade</taxon>
        <taxon>Oryzoideae</taxon>
        <taxon>Oryzeae</taxon>
        <taxon>Zizaniinae</taxon>
        <taxon>Zizania</taxon>
    </lineage>
</organism>
<protein>
    <submittedName>
        <fullName evidence="2">Uncharacterized protein</fullName>
    </submittedName>
</protein>
<dbReference type="AlphaFoldDB" id="A0A8J5TBV9"/>
<evidence type="ECO:0000313" key="2">
    <source>
        <dbReference type="EMBL" id="KAG8084149.1"/>
    </source>
</evidence>
<keyword evidence="3" id="KW-1185">Reference proteome</keyword>
<accession>A0A8J5TBV9</accession>
<reference evidence="2" key="1">
    <citation type="journal article" date="2021" name="bioRxiv">
        <title>Whole Genome Assembly and Annotation of Northern Wild Rice, Zizania palustris L., Supports a Whole Genome Duplication in the Zizania Genus.</title>
        <authorList>
            <person name="Haas M."/>
            <person name="Kono T."/>
            <person name="Macchietto M."/>
            <person name="Millas R."/>
            <person name="McGilp L."/>
            <person name="Shao M."/>
            <person name="Duquette J."/>
            <person name="Hirsch C.N."/>
            <person name="Kimball J."/>
        </authorList>
    </citation>
    <scope>NUCLEOTIDE SEQUENCE</scope>
    <source>
        <tissue evidence="2">Fresh leaf tissue</tissue>
    </source>
</reference>
<dbReference type="GO" id="GO:0035251">
    <property type="term" value="F:UDP-glucosyltransferase activity"/>
    <property type="evidence" value="ECO:0007669"/>
    <property type="project" value="TreeGrafter"/>
</dbReference>
<proteinExistence type="inferred from homology"/>
<reference evidence="2" key="2">
    <citation type="submission" date="2021-02" db="EMBL/GenBank/DDBJ databases">
        <authorList>
            <person name="Kimball J.A."/>
            <person name="Haas M.W."/>
            <person name="Macchietto M."/>
            <person name="Kono T."/>
            <person name="Duquette J."/>
            <person name="Shao M."/>
        </authorList>
    </citation>
    <scope>NUCLEOTIDE SEQUENCE</scope>
    <source>
        <tissue evidence="2">Fresh leaf tissue</tissue>
    </source>
</reference>
<gene>
    <name evidence="2" type="ORF">GUJ93_ZPchr0010g10831</name>
</gene>
<dbReference type="OrthoDB" id="690802at2759"/>
<evidence type="ECO:0000313" key="3">
    <source>
        <dbReference type="Proteomes" id="UP000729402"/>
    </source>
</evidence>
<dbReference type="EMBL" id="JAAALK010000082">
    <property type="protein sequence ID" value="KAG8084149.1"/>
    <property type="molecule type" value="Genomic_DNA"/>
</dbReference>
<dbReference type="PANTHER" id="PTHR48047">
    <property type="entry name" value="GLYCOSYLTRANSFERASE"/>
    <property type="match status" value="1"/>
</dbReference>
<dbReference type="Proteomes" id="UP000729402">
    <property type="component" value="Unassembled WGS sequence"/>
</dbReference>
<comment type="similarity">
    <text evidence="1">Belongs to the UDP-glycosyltransferase family.</text>
</comment>
<name>A0A8J5TBV9_ZIZPA</name>
<comment type="caution">
    <text evidence="2">The sequence shown here is derived from an EMBL/GenBank/DDBJ whole genome shotgun (WGS) entry which is preliminary data.</text>
</comment>
<sequence length="286" mass="30996">MPRGPWETRPVRSHRPHCPGPALNVAHLARLLVACPSIATVTLTFPLSSGLLPARCGENTEELSGHLIRPFIASLAALRALLLSWGKAQRRRVMAVISDMFTGWTQPLAAELGVPHVTFSPSGALYLAVSSSLWRNMPKRRCLDDADEVVSFLDVPGSPSLPWRHLSWLFRQYVAGDEVSETIRQIFLWNLESSCFVINSCTPIEAAYVERPLPDLMAKQVLTVGPLSDAVGSRTDRGGKPAVALASVAAWLDAFGDGSVLYISFGTQLALSPVHAARLADALVLI</sequence>